<feature type="non-terminal residue" evidence="1">
    <location>
        <position position="38"/>
    </location>
</feature>
<reference evidence="1" key="1">
    <citation type="journal article" date="2015" name="Nature">
        <title>Complex archaea that bridge the gap between prokaryotes and eukaryotes.</title>
        <authorList>
            <person name="Spang A."/>
            <person name="Saw J.H."/>
            <person name="Jorgensen S.L."/>
            <person name="Zaremba-Niedzwiedzka K."/>
            <person name="Martijn J."/>
            <person name="Lind A.E."/>
            <person name="van Eijk R."/>
            <person name="Schleper C."/>
            <person name="Guy L."/>
            <person name="Ettema T.J."/>
        </authorList>
    </citation>
    <scope>NUCLEOTIDE SEQUENCE</scope>
</reference>
<proteinExistence type="predicted"/>
<protein>
    <submittedName>
        <fullName evidence="1">Uncharacterized protein</fullName>
    </submittedName>
</protein>
<name>A0A0F9B692_9ZZZZ</name>
<gene>
    <name evidence="1" type="ORF">LCGC14_2488380</name>
</gene>
<dbReference type="AlphaFoldDB" id="A0A0F9B692"/>
<accession>A0A0F9B692</accession>
<comment type="caution">
    <text evidence="1">The sequence shown here is derived from an EMBL/GenBank/DDBJ whole genome shotgun (WGS) entry which is preliminary data.</text>
</comment>
<dbReference type="EMBL" id="LAZR01039375">
    <property type="protein sequence ID" value="KKL17155.1"/>
    <property type="molecule type" value="Genomic_DNA"/>
</dbReference>
<evidence type="ECO:0000313" key="1">
    <source>
        <dbReference type="EMBL" id="KKL17155.1"/>
    </source>
</evidence>
<organism evidence="1">
    <name type="scientific">marine sediment metagenome</name>
    <dbReference type="NCBI Taxonomy" id="412755"/>
    <lineage>
        <taxon>unclassified sequences</taxon>
        <taxon>metagenomes</taxon>
        <taxon>ecological metagenomes</taxon>
    </lineage>
</organism>
<sequence length="38" mass="4443">MAKIKLSSNTVDLTCFDDEPRKKKEIIKILKMIDKYDA</sequence>